<dbReference type="Proteomes" id="UP000588112">
    <property type="component" value="Unassembled WGS sequence"/>
</dbReference>
<evidence type="ECO:0000313" key="3">
    <source>
        <dbReference type="Proteomes" id="UP000588112"/>
    </source>
</evidence>
<feature type="compositionally biased region" description="Pro residues" evidence="1">
    <location>
        <begin position="562"/>
        <end position="574"/>
    </location>
</feature>
<evidence type="ECO:0000256" key="1">
    <source>
        <dbReference type="SAM" id="MobiDB-lite"/>
    </source>
</evidence>
<protein>
    <submittedName>
        <fullName evidence="2">Uncharacterized protein</fullName>
    </submittedName>
</protein>
<evidence type="ECO:0000313" key="2">
    <source>
        <dbReference type="EMBL" id="MBB5630901.1"/>
    </source>
</evidence>
<organism evidence="2 3">
    <name type="scientific">Sphaerisporangium krabiense</name>
    <dbReference type="NCBI Taxonomy" id="763782"/>
    <lineage>
        <taxon>Bacteria</taxon>
        <taxon>Bacillati</taxon>
        <taxon>Actinomycetota</taxon>
        <taxon>Actinomycetes</taxon>
        <taxon>Streptosporangiales</taxon>
        <taxon>Streptosporangiaceae</taxon>
        <taxon>Sphaerisporangium</taxon>
    </lineage>
</organism>
<dbReference type="EMBL" id="JACHBR010000002">
    <property type="protein sequence ID" value="MBB5630901.1"/>
    <property type="molecule type" value="Genomic_DNA"/>
</dbReference>
<feature type="region of interest" description="Disordered" evidence="1">
    <location>
        <begin position="554"/>
        <end position="590"/>
    </location>
</feature>
<dbReference type="RefSeq" id="WP_184617277.1">
    <property type="nucleotide sequence ID" value="NZ_BOOS01000050.1"/>
</dbReference>
<dbReference type="AlphaFoldDB" id="A0A7W8ZBC7"/>
<gene>
    <name evidence="2" type="ORF">BJ981_006665</name>
</gene>
<comment type="caution">
    <text evidence="2">The sequence shown here is derived from an EMBL/GenBank/DDBJ whole genome shotgun (WGS) entry which is preliminary data.</text>
</comment>
<accession>A0A7W8ZBC7</accession>
<name>A0A7W8ZBC7_9ACTN</name>
<reference evidence="2 3" key="1">
    <citation type="submission" date="2020-08" db="EMBL/GenBank/DDBJ databases">
        <title>Sequencing the genomes of 1000 actinobacteria strains.</title>
        <authorList>
            <person name="Klenk H.-P."/>
        </authorList>
    </citation>
    <scope>NUCLEOTIDE SEQUENCE [LARGE SCALE GENOMIC DNA]</scope>
    <source>
        <strain evidence="2 3">DSM 45790</strain>
    </source>
</reference>
<keyword evidence="3" id="KW-1185">Reference proteome</keyword>
<proteinExistence type="predicted"/>
<sequence>MASITAAWALRGKRPGTGDEDAVLAHSRGLFTRDEFATIIARYAPGFTPDLPQVTMSWVSDGSALYTGMAVQEWSPHRDAFGRNIPVTRYFCVPFARLAEGPVGYAGLYEALGGRALPADGPVEAEAPALDAHATAEAAGAKAMEAAALLLTDEPVCVVGAEAEPLEARLRFLDAVTCLLPYGFRSRLTASTWTDAASHHRITLSFARHAPAGAHAVSWSGETPADELPPVARRYMTALTACGDLAEAVERFARDTRPRTIKAADPAGVADSIGDLDAARAAKRESAADLLRACADSIAQGDARRLARTLDALAAVARGPRPADRGRDLRRIIADRRVFVAARALDAATEEQLYDVLLPLAYGPRLTLEGFEEIRGNAEHWLPPPLAAAMRRMSAAEPAVALRLAPYLDRGEAAPLLSALPPEALVEAALREPLDPASVYAMCGELSARGADAAERPRIGEALRRRGHLAAVVHRLHPGDPENQIRRFHTLLTAAYGPVLDRPTVEKEFLSQSGAPSASLLAAVSGMCAPEARQELLEWVFADLLRQAEIGEDTLKRGLSPAPTPDGPQRPLPPQDRGATRLLGLRRRRS</sequence>